<evidence type="ECO:0000256" key="2">
    <source>
        <dbReference type="SAM" id="Phobius"/>
    </source>
</evidence>
<dbReference type="OrthoDB" id="5119659at2"/>
<dbReference type="SUPFAM" id="SSF54523">
    <property type="entry name" value="Pili subunits"/>
    <property type="match status" value="1"/>
</dbReference>
<evidence type="ECO:0000313" key="3">
    <source>
        <dbReference type="EMBL" id="TQL41920.1"/>
    </source>
</evidence>
<keyword evidence="2" id="KW-0812">Transmembrane</keyword>
<feature type="transmembrane region" description="Helical" evidence="2">
    <location>
        <begin position="21"/>
        <end position="45"/>
    </location>
</feature>
<feature type="region of interest" description="Disordered" evidence="1">
    <location>
        <begin position="191"/>
        <end position="220"/>
    </location>
</feature>
<dbReference type="Pfam" id="PF07963">
    <property type="entry name" value="N_methyl"/>
    <property type="match status" value="1"/>
</dbReference>
<protein>
    <submittedName>
        <fullName evidence="3">Prepilin-type N-terminal cleavage/methylation domain-containing protein</fullName>
    </submittedName>
</protein>
<organism evidence="3 4">
    <name type="scientific">Homoserinimonas aerilata</name>
    <dbReference type="NCBI Taxonomy" id="1162970"/>
    <lineage>
        <taxon>Bacteria</taxon>
        <taxon>Bacillati</taxon>
        <taxon>Actinomycetota</taxon>
        <taxon>Actinomycetes</taxon>
        <taxon>Micrococcales</taxon>
        <taxon>Microbacteriaceae</taxon>
        <taxon>Homoserinimonas</taxon>
    </lineage>
</organism>
<evidence type="ECO:0000313" key="4">
    <source>
        <dbReference type="Proteomes" id="UP000317998"/>
    </source>
</evidence>
<dbReference type="InterPro" id="IPR045584">
    <property type="entry name" value="Pilin-like"/>
</dbReference>
<dbReference type="NCBIfam" id="TIGR02532">
    <property type="entry name" value="IV_pilin_GFxxxE"/>
    <property type="match status" value="1"/>
</dbReference>
<dbReference type="InterPro" id="IPR012902">
    <property type="entry name" value="N_methyl_site"/>
</dbReference>
<dbReference type="AlphaFoldDB" id="A0A542Y1H9"/>
<reference evidence="3 4" key="1">
    <citation type="submission" date="2019-06" db="EMBL/GenBank/DDBJ databases">
        <title>Sequencing the genomes of 1000 actinobacteria strains.</title>
        <authorList>
            <person name="Klenk H.-P."/>
        </authorList>
    </citation>
    <scope>NUCLEOTIDE SEQUENCE [LARGE SCALE GENOMIC DNA]</scope>
    <source>
        <strain evidence="3 4">DSM 26477</strain>
    </source>
</reference>
<gene>
    <name evidence="3" type="ORF">FB562_2506</name>
</gene>
<keyword evidence="2" id="KW-0472">Membrane</keyword>
<keyword evidence="4" id="KW-1185">Reference proteome</keyword>
<evidence type="ECO:0000256" key="1">
    <source>
        <dbReference type="SAM" id="MobiDB-lite"/>
    </source>
</evidence>
<comment type="caution">
    <text evidence="3">The sequence shown here is derived from an EMBL/GenBank/DDBJ whole genome shotgun (WGS) entry which is preliminary data.</text>
</comment>
<dbReference type="RefSeq" id="WP_141881615.1">
    <property type="nucleotide sequence ID" value="NZ_VFOM01000004.1"/>
</dbReference>
<name>A0A542Y1H9_9MICO</name>
<proteinExistence type="predicted"/>
<dbReference type="EMBL" id="VFOM01000004">
    <property type="protein sequence ID" value="TQL41920.1"/>
    <property type="molecule type" value="Genomic_DNA"/>
</dbReference>
<keyword evidence="2" id="KW-1133">Transmembrane helix</keyword>
<accession>A0A542Y1H9</accession>
<dbReference type="Proteomes" id="UP000317998">
    <property type="component" value="Unassembled WGS sequence"/>
</dbReference>
<sequence>MTRPLQRFRARLGRTQAGFSLMELVVAMGIFSIFIAMFMAAVIGLTQGTTRAQLTAEASSGVLTVFQNFDRQVRYADAINFPGDAGGATYIEFRTPAESAPSEVTTCTQWRFLPDEGRIESRSWPDVAGATPTAWATKLTTAIDTGAADYPFKMIPASTSGSARQQLVLTLEAGNADMDAGASMSTTFVARNSSAGSPGNLDANGDGRSDAPACATGSRS</sequence>